<reference evidence="2" key="1">
    <citation type="submission" date="2019-09" db="EMBL/GenBank/DDBJ databases">
        <title>Antimicrobial potential of Antarctic Bacteria.</title>
        <authorList>
            <person name="Benaud N."/>
            <person name="Edwards R.J."/>
            <person name="Ferrari B.C."/>
        </authorList>
    </citation>
    <scope>NUCLEOTIDE SEQUENCE [LARGE SCALE GENOMIC DNA]</scope>
    <source>
        <strain evidence="2">SPB151</strain>
    </source>
</reference>
<organism evidence="1 2">
    <name type="scientific">Kribbella qitaiheensis</name>
    <dbReference type="NCBI Taxonomy" id="1544730"/>
    <lineage>
        <taxon>Bacteria</taxon>
        <taxon>Bacillati</taxon>
        <taxon>Actinomycetota</taxon>
        <taxon>Actinomycetes</taxon>
        <taxon>Propionibacteriales</taxon>
        <taxon>Kribbellaceae</taxon>
        <taxon>Kribbella</taxon>
    </lineage>
</organism>
<protein>
    <submittedName>
        <fullName evidence="1">Uncharacterized protein</fullName>
    </submittedName>
</protein>
<dbReference type="Proteomes" id="UP000515563">
    <property type="component" value="Chromosome"/>
</dbReference>
<dbReference type="AlphaFoldDB" id="A0A7G6X0C6"/>
<evidence type="ECO:0000313" key="2">
    <source>
        <dbReference type="Proteomes" id="UP000515563"/>
    </source>
</evidence>
<accession>A0A7G6X0C6</accession>
<dbReference type="EMBL" id="CP043661">
    <property type="protein sequence ID" value="QNE19691.1"/>
    <property type="molecule type" value="Genomic_DNA"/>
</dbReference>
<sequence>MPNPNDVPPAEPTDFNIDEIASLIGAIAAMTPCVRIAMAGWPDEYQDAVSKALAMTTVSTLEEADLTYLWVGPFRIVFDRGGN</sequence>
<evidence type="ECO:0000313" key="1">
    <source>
        <dbReference type="EMBL" id="QNE19691.1"/>
    </source>
</evidence>
<name>A0A7G6X0C6_9ACTN</name>
<dbReference type="RefSeq" id="WP_185441631.1">
    <property type="nucleotide sequence ID" value="NZ_CP043661.1"/>
</dbReference>
<reference evidence="1 2" key="2">
    <citation type="journal article" date="2020" name="Microbiol. Resour. Announc.">
        <title>Antarctic desert soil bacteria exhibit high novel natural product potential, evaluated through long-read genome sequencing and comparative genomics.</title>
        <authorList>
            <person name="Benaud N."/>
            <person name="Edwards R.J."/>
            <person name="Amos T.G."/>
            <person name="D'Agostino P.M."/>
            <person name="Gutierrez-Chavez C."/>
            <person name="Montgomery K."/>
            <person name="Nicetic I."/>
            <person name="Ferrari B.C."/>
        </authorList>
    </citation>
    <scope>NUCLEOTIDE SEQUENCE [LARGE SCALE GENOMIC DNA]</scope>
    <source>
        <strain evidence="1 2">SPB151</strain>
    </source>
</reference>
<dbReference type="KEGG" id="kqi:F1D05_19405"/>
<gene>
    <name evidence="1" type="ORF">F1D05_19405</name>
</gene>
<proteinExistence type="predicted"/>
<keyword evidence="2" id="KW-1185">Reference proteome</keyword>